<reference evidence="10" key="1">
    <citation type="journal article" date="2024" name="Int. J. Syst. Evol. Microbiol.">
        <title>Turicibacter faecis sp. nov., isolated from faeces of heart failure mouse model.</title>
        <authorList>
            <person name="Imamura Y."/>
            <person name="Motooka D."/>
            <person name="Nakajima Y."/>
            <person name="Ito S."/>
            <person name="Kitakaze M."/>
            <person name="Iida T."/>
            <person name="Nakamura S."/>
        </authorList>
    </citation>
    <scope>NUCLEOTIDE SEQUENCE</scope>
    <source>
        <strain evidence="10">TC023</strain>
    </source>
</reference>
<evidence type="ECO:0000313" key="11">
    <source>
        <dbReference type="Proteomes" id="UP001432099"/>
    </source>
</evidence>
<comment type="cofactor">
    <cofactor evidence="8">
        <name>S-adenosyl-L-methionine</name>
        <dbReference type="ChEBI" id="CHEBI:59789"/>
    </cofactor>
    <text evidence="8">Binds 1 S-adenosyl-L-methionine per subunit.</text>
</comment>
<dbReference type="PROSITE" id="PS51918">
    <property type="entry name" value="RADICAL_SAM"/>
    <property type="match status" value="1"/>
</dbReference>
<comment type="pathway">
    <text evidence="8">Purine metabolism; 7-cyano-7-deazaguanine biosynthesis.</text>
</comment>
<keyword evidence="7 8" id="KW-0456">Lyase</keyword>
<dbReference type="Gene3D" id="3.20.20.70">
    <property type="entry name" value="Aldolase class I"/>
    <property type="match status" value="1"/>
</dbReference>
<comment type="subunit">
    <text evidence="8">Homodimer.</text>
</comment>
<comment type="cofactor">
    <cofactor evidence="8">
        <name>Mg(2+)</name>
        <dbReference type="ChEBI" id="CHEBI:18420"/>
    </cofactor>
</comment>
<gene>
    <name evidence="8 10" type="primary">queE</name>
    <name evidence="10" type="ORF">T23_11030</name>
</gene>
<dbReference type="InterPro" id="IPR007197">
    <property type="entry name" value="rSAM"/>
</dbReference>
<feature type="binding site" evidence="8">
    <location>
        <position position="34"/>
    </location>
    <ligand>
        <name>[4Fe-4S] cluster</name>
        <dbReference type="ChEBI" id="CHEBI:49883"/>
        <note>4Fe-4S-S-AdoMet</note>
    </ligand>
</feature>
<accession>A0ABN6ZI29</accession>
<dbReference type="HAMAP" id="MF_00917">
    <property type="entry name" value="QueE"/>
    <property type="match status" value="1"/>
</dbReference>
<dbReference type="RefSeq" id="WP_338618061.1">
    <property type="nucleotide sequence ID" value="NZ_AP028127.1"/>
</dbReference>
<keyword evidence="3 8" id="KW-0479">Metal-binding</keyword>
<dbReference type="EC" id="4.3.99.3" evidence="8"/>
<evidence type="ECO:0000256" key="4">
    <source>
        <dbReference type="ARBA" id="ARBA00022842"/>
    </source>
</evidence>
<feature type="binding site" evidence="8">
    <location>
        <position position="39"/>
    </location>
    <ligand>
        <name>Mg(2+)</name>
        <dbReference type="ChEBI" id="CHEBI:18420"/>
    </ligand>
</feature>
<dbReference type="InterPro" id="IPR058240">
    <property type="entry name" value="rSAM_sf"/>
</dbReference>
<feature type="binding site" evidence="8">
    <location>
        <position position="30"/>
    </location>
    <ligand>
        <name>[4Fe-4S] cluster</name>
        <dbReference type="ChEBI" id="CHEBI:49883"/>
        <note>4Fe-4S-S-AdoMet</note>
    </ligand>
</feature>
<evidence type="ECO:0000256" key="7">
    <source>
        <dbReference type="ARBA" id="ARBA00023239"/>
    </source>
</evidence>
<evidence type="ECO:0000259" key="9">
    <source>
        <dbReference type="PROSITE" id="PS51918"/>
    </source>
</evidence>
<dbReference type="Pfam" id="PF04055">
    <property type="entry name" value="Radical_SAM"/>
    <property type="match status" value="1"/>
</dbReference>
<dbReference type="EMBL" id="AP028127">
    <property type="protein sequence ID" value="BEH91001.1"/>
    <property type="molecule type" value="Genomic_DNA"/>
</dbReference>
<keyword evidence="6 8" id="KW-0411">Iron-sulfur</keyword>
<feature type="binding site" evidence="8">
    <location>
        <position position="26"/>
    </location>
    <ligand>
        <name>substrate</name>
    </ligand>
</feature>
<sequence>MFKVIETFVSIDGEGPTSGELAAFVRFSDCNLRCAWCDTTYSWDGTSCVTKMGVEDIYQWIQEANVKNVTLTGGEPLIQPGIGHLLDRLVQDDRLVIHIETNGSIDITPLKHRYKEQNVHFIIDYKGGESRMNRHMCLNNLTVVDQKDVYKFVIASETDLQDALSVIKQSQLSTRCPVYFSPVTDLISPAEVVAFMKEKQLNDVRLQLQLHKYIWPKEMRGV</sequence>
<comment type="catalytic activity">
    <reaction evidence="8">
        <text>6-carboxy-5,6,7,8-tetrahydropterin + H(+) = 7-carboxy-7-carbaguanine + NH4(+)</text>
        <dbReference type="Rhea" id="RHEA:27974"/>
        <dbReference type="ChEBI" id="CHEBI:15378"/>
        <dbReference type="ChEBI" id="CHEBI:28938"/>
        <dbReference type="ChEBI" id="CHEBI:61032"/>
        <dbReference type="ChEBI" id="CHEBI:61036"/>
        <dbReference type="EC" id="4.3.99.3"/>
    </reaction>
</comment>
<keyword evidence="11" id="KW-1185">Reference proteome</keyword>
<comment type="similarity">
    <text evidence="8">Belongs to the radical SAM superfamily. 7-carboxy-7-deazaguanine synthase family.</text>
</comment>
<evidence type="ECO:0000256" key="5">
    <source>
        <dbReference type="ARBA" id="ARBA00023004"/>
    </source>
</evidence>
<keyword evidence="2 8" id="KW-0949">S-adenosyl-L-methionine</keyword>
<name>A0ABN6ZI29_9FIRM</name>
<feature type="domain" description="Radical SAM core" evidence="9">
    <location>
        <begin position="17"/>
        <end position="217"/>
    </location>
</feature>
<evidence type="ECO:0000256" key="3">
    <source>
        <dbReference type="ARBA" id="ARBA00022723"/>
    </source>
</evidence>
<keyword evidence="1 8" id="KW-0004">4Fe-4S</keyword>
<evidence type="ECO:0000256" key="2">
    <source>
        <dbReference type="ARBA" id="ARBA00022691"/>
    </source>
</evidence>
<comment type="caution">
    <text evidence="8">Lacks conserved residue(s) required for the propagation of feature annotation.</text>
</comment>
<feature type="binding site" evidence="8">
    <location>
        <begin position="36"/>
        <end position="38"/>
    </location>
    <ligand>
        <name>S-adenosyl-L-methionine</name>
        <dbReference type="ChEBI" id="CHEBI:59789"/>
    </ligand>
</feature>
<dbReference type="SUPFAM" id="SSF102114">
    <property type="entry name" value="Radical SAM enzymes"/>
    <property type="match status" value="1"/>
</dbReference>
<proteinExistence type="inferred from homology"/>
<keyword evidence="8" id="KW-0671">Queuosine biosynthesis</keyword>
<comment type="function">
    <text evidence="8">Catalyzes the complex heterocyclic radical-mediated conversion of 6-carboxy-5,6,7,8-tetrahydropterin (CPH4) to 7-carboxy-7-deazaguanine (CDG), a step common to the biosynthetic pathways of all 7-deazapurine-containing compounds.</text>
</comment>
<dbReference type="SFLD" id="SFLDS00029">
    <property type="entry name" value="Radical_SAM"/>
    <property type="match status" value="1"/>
</dbReference>
<organism evidence="10 11">
    <name type="scientific">Turicibacter faecis</name>
    <dbReference type="NCBI Taxonomy" id="2963365"/>
    <lineage>
        <taxon>Bacteria</taxon>
        <taxon>Bacillati</taxon>
        <taxon>Bacillota</taxon>
        <taxon>Erysipelotrichia</taxon>
        <taxon>Erysipelotrichales</taxon>
        <taxon>Turicibacteraceae</taxon>
        <taxon>Turicibacter</taxon>
    </lineage>
</organism>
<comment type="cofactor">
    <cofactor evidence="8">
        <name>[4Fe-4S] cluster</name>
        <dbReference type="ChEBI" id="CHEBI:49883"/>
    </cofactor>
    <text evidence="8">Binds 1 [4Fe-4S] cluster. The cluster is coordinated with 3 cysteines and an exchangeable S-adenosyl-L-methionine.</text>
</comment>
<keyword evidence="4 8" id="KW-0460">Magnesium</keyword>
<dbReference type="InterPro" id="IPR024924">
    <property type="entry name" value="7-CO-7-deazaguanine_synth-like"/>
</dbReference>
<dbReference type="PANTHER" id="PTHR42836:SF1">
    <property type="entry name" value="7-CARBOXY-7-DEAZAGUANINE SYNTHASE"/>
    <property type="match status" value="1"/>
</dbReference>
<dbReference type="PIRSF" id="PIRSF000370">
    <property type="entry name" value="QueE"/>
    <property type="match status" value="1"/>
</dbReference>
<dbReference type="Proteomes" id="UP001432099">
    <property type="component" value="Chromosome"/>
</dbReference>
<keyword evidence="5 8" id="KW-0408">Iron</keyword>
<dbReference type="PANTHER" id="PTHR42836">
    <property type="entry name" value="7-CARBOXY-7-DEAZAGUANINE SYNTHASE"/>
    <property type="match status" value="1"/>
</dbReference>
<feature type="binding site" evidence="8">
    <location>
        <position position="74"/>
    </location>
    <ligand>
        <name>S-adenosyl-L-methionine</name>
        <dbReference type="ChEBI" id="CHEBI:59789"/>
    </ligand>
</feature>
<dbReference type="InterPro" id="IPR013785">
    <property type="entry name" value="Aldolase_TIM"/>
</dbReference>
<dbReference type="InterPro" id="IPR023868">
    <property type="entry name" value="7-CO-7-deazaGua_synth_put_Clo"/>
</dbReference>
<evidence type="ECO:0000256" key="1">
    <source>
        <dbReference type="ARBA" id="ARBA00022485"/>
    </source>
</evidence>
<dbReference type="CDD" id="cd01335">
    <property type="entry name" value="Radical_SAM"/>
    <property type="match status" value="1"/>
</dbReference>
<evidence type="ECO:0000256" key="8">
    <source>
        <dbReference type="HAMAP-Rule" id="MF_00917"/>
    </source>
</evidence>
<feature type="binding site" evidence="8">
    <location>
        <position position="37"/>
    </location>
    <ligand>
        <name>[4Fe-4S] cluster</name>
        <dbReference type="ChEBI" id="CHEBI:49883"/>
        <note>4Fe-4S-S-AdoMet</note>
    </ligand>
</feature>
<evidence type="ECO:0000313" key="10">
    <source>
        <dbReference type="EMBL" id="BEH91001.1"/>
    </source>
</evidence>
<evidence type="ECO:0000256" key="6">
    <source>
        <dbReference type="ARBA" id="ARBA00023014"/>
    </source>
</evidence>
<protein>
    <recommendedName>
        <fullName evidence="8">7-carboxy-7-deazaguanine synthase</fullName>
        <shortName evidence="8">CDG synthase</shortName>
        <ecNumber evidence="8">4.3.99.3</ecNumber>
    </recommendedName>
    <alternativeName>
        <fullName evidence="8">Queuosine biosynthesis protein QueE</fullName>
    </alternativeName>
</protein>
<dbReference type="NCBIfam" id="TIGR03963">
    <property type="entry name" value="rSAM_QueE_Clost"/>
    <property type="match status" value="1"/>
</dbReference>
<feature type="binding site" evidence="8">
    <location>
        <begin position="11"/>
        <end position="13"/>
    </location>
    <ligand>
        <name>substrate</name>
    </ligand>
</feature>
<feature type="binding site" evidence="8">
    <location>
        <position position="72"/>
    </location>
    <ligand>
        <name>substrate</name>
    </ligand>
</feature>